<dbReference type="InterPro" id="IPR058245">
    <property type="entry name" value="NreC/VraR/RcsB-like_REC"/>
</dbReference>
<dbReference type="GO" id="GO:0000160">
    <property type="term" value="P:phosphorelay signal transduction system"/>
    <property type="evidence" value="ECO:0007669"/>
    <property type="project" value="InterPro"/>
</dbReference>
<dbReference type="AlphaFoldDB" id="A0A540VGY7"/>
<dbReference type="PANTHER" id="PTHR43214">
    <property type="entry name" value="TWO-COMPONENT RESPONSE REGULATOR"/>
    <property type="match status" value="1"/>
</dbReference>
<evidence type="ECO:0000313" key="6">
    <source>
        <dbReference type="EMBL" id="TQE96038.1"/>
    </source>
</evidence>
<sequence length="218" mass="24567">MAKIRILLAEDHTIVRKGIRLLLDREPSFEVVGEAENGREAVEMAEQLRPDIILMDHTMPLLNGLEALRQIKKRLPEIRVIILTMHTNEEYIFQFLQAGAAGYLVKQTAPTDLVEAIRAVHGGQSFLSPAISRTVIEEYVRHAAPTKTDNLATLTEREREVLQLLAEGYSANEIATQLHISVKTVGVHRMNIMQKLEINSMTELIKFALRKGIISLEP</sequence>
<dbReference type="SUPFAM" id="SSF46894">
    <property type="entry name" value="C-terminal effector domain of the bipartite response regulators"/>
    <property type="match status" value="1"/>
</dbReference>
<dbReference type="SMART" id="SM00448">
    <property type="entry name" value="REC"/>
    <property type="match status" value="1"/>
</dbReference>
<dbReference type="SUPFAM" id="SSF52172">
    <property type="entry name" value="CheY-like"/>
    <property type="match status" value="1"/>
</dbReference>
<feature type="domain" description="HTH luxR-type" evidence="4">
    <location>
        <begin position="147"/>
        <end position="212"/>
    </location>
</feature>
<evidence type="ECO:0000256" key="1">
    <source>
        <dbReference type="ARBA" id="ARBA00022553"/>
    </source>
</evidence>
<dbReference type="InterPro" id="IPR000792">
    <property type="entry name" value="Tscrpt_reg_LuxR_C"/>
</dbReference>
<evidence type="ECO:0000256" key="2">
    <source>
        <dbReference type="ARBA" id="ARBA00023125"/>
    </source>
</evidence>
<comment type="caution">
    <text evidence="6">The sequence shown here is derived from an EMBL/GenBank/DDBJ whole genome shotgun (WGS) entry which is preliminary data.</text>
</comment>
<evidence type="ECO:0000256" key="3">
    <source>
        <dbReference type="PROSITE-ProRule" id="PRU00169"/>
    </source>
</evidence>
<dbReference type="Proteomes" id="UP000317371">
    <property type="component" value="Unassembled WGS sequence"/>
</dbReference>
<evidence type="ECO:0000313" key="7">
    <source>
        <dbReference type="Proteomes" id="UP000317371"/>
    </source>
</evidence>
<proteinExistence type="predicted"/>
<dbReference type="PROSITE" id="PS50043">
    <property type="entry name" value="HTH_LUXR_2"/>
    <property type="match status" value="1"/>
</dbReference>
<feature type="modified residue" description="4-aspartylphosphate" evidence="3">
    <location>
        <position position="56"/>
    </location>
</feature>
<dbReference type="PROSITE" id="PS00622">
    <property type="entry name" value="HTH_LUXR_1"/>
    <property type="match status" value="1"/>
</dbReference>
<keyword evidence="7" id="KW-1185">Reference proteome</keyword>
<dbReference type="CDD" id="cd17535">
    <property type="entry name" value="REC_NarL-like"/>
    <property type="match status" value="1"/>
</dbReference>
<dbReference type="PANTHER" id="PTHR43214:SF43">
    <property type="entry name" value="TWO-COMPONENT RESPONSE REGULATOR"/>
    <property type="match status" value="1"/>
</dbReference>
<keyword evidence="2" id="KW-0238">DNA-binding</keyword>
<dbReference type="GO" id="GO:0003677">
    <property type="term" value="F:DNA binding"/>
    <property type="evidence" value="ECO:0007669"/>
    <property type="project" value="UniProtKB-KW"/>
</dbReference>
<evidence type="ECO:0000259" key="5">
    <source>
        <dbReference type="PROSITE" id="PS50110"/>
    </source>
</evidence>
<reference evidence="6 7" key="1">
    <citation type="submission" date="2019-06" db="EMBL/GenBank/DDBJ databases">
        <title>Genome sequence of Litorilinea aerophila BAA-2444.</title>
        <authorList>
            <person name="Maclea K.S."/>
            <person name="Maurais E.G."/>
            <person name="Iannazzi L.C."/>
        </authorList>
    </citation>
    <scope>NUCLEOTIDE SEQUENCE [LARGE SCALE GENOMIC DNA]</scope>
    <source>
        <strain evidence="6 7">ATCC BAA-2444</strain>
    </source>
</reference>
<protein>
    <submittedName>
        <fullName evidence="6">Response regulator transcription factor</fullName>
    </submittedName>
</protein>
<dbReference type="InterPro" id="IPR001789">
    <property type="entry name" value="Sig_transdc_resp-reg_receiver"/>
</dbReference>
<dbReference type="InterPro" id="IPR011006">
    <property type="entry name" value="CheY-like_superfamily"/>
</dbReference>
<dbReference type="InterPro" id="IPR039420">
    <property type="entry name" value="WalR-like"/>
</dbReference>
<dbReference type="RefSeq" id="WP_141609955.1">
    <property type="nucleotide sequence ID" value="NZ_VIGC02000010.1"/>
</dbReference>
<dbReference type="EMBL" id="VIGC01000010">
    <property type="protein sequence ID" value="TQE96038.1"/>
    <property type="molecule type" value="Genomic_DNA"/>
</dbReference>
<dbReference type="GO" id="GO:0006355">
    <property type="term" value="P:regulation of DNA-templated transcription"/>
    <property type="evidence" value="ECO:0007669"/>
    <property type="project" value="InterPro"/>
</dbReference>
<dbReference type="Gene3D" id="3.40.50.2300">
    <property type="match status" value="1"/>
</dbReference>
<dbReference type="Pfam" id="PF00196">
    <property type="entry name" value="GerE"/>
    <property type="match status" value="1"/>
</dbReference>
<gene>
    <name evidence="6" type="ORF">FKZ61_09880</name>
</gene>
<dbReference type="FunCoup" id="A0A540VGY7">
    <property type="interactions" value="169"/>
</dbReference>
<organism evidence="6 7">
    <name type="scientific">Litorilinea aerophila</name>
    <dbReference type="NCBI Taxonomy" id="1204385"/>
    <lineage>
        <taxon>Bacteria</taxon>
        <taxon>Bacillati</taxon>
        <taxon>Chloroflexota</taxon>
        <taxon>Caldilineae</taxon>
        <taxon>Caldilineales</taxon>
        <taxon>Caldilineaceae</taxon>
        <taxon>Litorilinea</taxon>
    </lineage>
</organism>
<dbReference type="Pfam" id="PF00072">
    <property type="entry name" value="Response_reg"/>
    <property type="match status" value="1"/>
</dbReference>
<dbReference type="OrthoDB" id="9780153at2"/>
<name>A0A540VGY7_9CHLR</name>
<dbReference type="InParanoid" id="A0A540VGY7"/>
<accession>A0A540VGY7</accession>
<dbReference type="InterPro" id="IPR016032">
    <property type="entry name" value="Sig_transdc_resp-reg_C-effctor"/>
</dbReference>
<dbReference type="CDD" id="cd06170">
    <property type="entry name" value="LuxR_C_like"/>
    <property type="match status" value="1"/>
</dbReference>
<dbReference type="PROSITE" id="PS50110">
    <property type="entry name" value="RESPONSE_REGULATORY"/>
    <property type="match status" value="1"/>
</dbReference>
<keyword evidence="1 3" id="KW-0597">Phosphoprotein</keyword>
<dbReference type="PRINTS" id="PR00038">
    <property type="entry name" value="HTHLUXR"/>
</dbReference>
<feature type="domain" description="Response regulatory" evidence="5">
    <location>
        <begin position="5"/>
        <end position="121"/>
    </location>
</feature>
<evidence type="ECO:0000259" key="4">
    <source>
        <dbReference type="PROSITE" id="PS50043"/>
    </source>
</evidence>
<dbReference type="SMART" id="SM00421">
    <property type="entry name" value="HTH_LUXR"/>
    <property type="match status" value="1"/>
</dbReference>